<evidence type="ECO:0000313" key="2">
    <source>
        <dbReference type="Proteomes" id="UP000430692"/>
    </source>
</evidence>
<dbReference type="Proteomes" id="UP000430692">
    <property type="component" value="Unassembled WGS sequence"/>
</dbReference>
<organism evidence="1 2">
    <name type="scientific">Shimazuella alba</name>
    <dbReference type="NCBI Taxonomy" id="2690964"/>
    <lineage>
        <taxon>Bacteria</taxon>
        <taxon>Bacillati</taxon>
        <taxon>Bacillota</taxon>
        <taxon>Bacilli</taxon>
        <taxon>Bacillales</taxon>
        <taxon>Thermoactinomycetaceae</taxon>
        <taxon>Shimazuella</taxon>
    </lineage>
</organism>
<proteinExistence type="predicted"/>
<evidence type="ECO:0000313" key="1">
    <source>
        <dbReference type="EMBL" id="MXQ54383.1"/>
    </source>
</evidence>
<reference evidence="1 2" key="1">
    <citation type="submission" date="2019-12" db="EMBL/GenBank/DDBJ databases">
        <title>Whole-genome analyses of novel actinobacteria.</title>
        <authorList>
            <person name="Sahin N."/>
            <person name="Saygin H."/>
        </authorList>
    </citation>
    <scope>NUCLEOTIDE SEQUENCE [LARGE SCALE GENOMIC DNA]</scope>
    <source>
        <strain evidence="1 2">KC615</strain>
    </source>
</reference>
<comment type="caution">
    <text evidence="1">The sequence shown here is derived from an EMBL/GenBank/DDBJ whole genome shotgun (WGS) entry which is preliminary data.</text>
</comment>
<name>A0A6I4VTP5_9BACL</name>
<gene>
    <name evidence="1" type="ORF">GSM42_11800</name>
</gene>
<protein>
    <submittedName>
        <fullName evidence="1">Uncharacterized protein</fullName>
    </submittedName>
</protein>
<accession>A0A6I4VTP5</accession>
<dbReference type="AlphaFoldDB" id="A0A6I4VTP5"/>
<dbReference type="RefSeq" id="WP_160801741.1">
    <property type="nucleotide sequence ID" value="NZ_WUUL01000007.1"/>
</dbReference>
<keyword evidence="2" id="KW-1185">Reference proteome</keyword>
<sequence length="256" mass="29884">MLLDPKKGKYSNEENEKIIQLVNEGLKNGERERDTIKLIANTLNRGYAGIMSHVRKLRTEQPDRFETVDQHYKDNAARLNSWTESEEEIVIDTVNTHLNEGKSLSTAISSLEEKLSRTQGAIYQRIYTLRRKQPERFEHLPAERPRKKRKLPEWQTNRPVIRNLDRTEVIPEPSLSPIWTNSNHDSPSPNEETMIYQAFETRYGKLTREAKEKLAQLMRQYGCTRVSISLLTLNDNKAFSSIIANFLEECLNRDIR</sequence>
<dbReference type="EMBL" id="WUUL01000007">
    <property type="protein sequence ID" value="MXQ54383.1"/>
    <property type="molecule type" value="Genomic_DNA"/>
</dbReference>